<dbReference type="InterPro" id="IPR028098">
    <property type="entry name" value="Glyco_trans_4-like_N"/>
</dbReference>
<dbReference type="GO" id="GO:0016757">
    <property type="term" value="F:glycosyltransferase activity"/>
    <property type="evidence" value="ECO:0007669"/>
    <property type="project" value="InterPro"/>
</dbReference>
<comment type="caution">
    <text evidence="4">The sequence shown here is derived from an EMBL/GenBank/DDBJ whole genome shotgun (WGS) entry which is preliminary data.</text>
</comment>
<name>A0A2H0RHS6_9BACT</name>
<dbReference type="CDD" id="cd03809">
    <property type="entry name" value="GT4_MtfB-like"/>
    <property type="match status" value="1"/>
</dbReference>
<keyword evidence="1" id="KW-0808">Transferase</keyword>
<dbReference type="EMBL" id="PCYK01000012">
    <property type="protein sequence ID" value="PIR46102.1"/>
    <property type="molecule type" value="Genomic_DNA"/>
</dbReference>
<accession>A0A2H0RHS6</accession>
<dbReference type="InterPro" id="IPR001296">
    <property type="entry name" value="Glyco_trans_1"/>
</dbReference>
<sequence length="381" mass="44342">MRIYFDGIIYSWHKYGGIRKYFDELMAHLPSSAQSTLLVREPHYGLPDNKNVKIEDLPLTKILWPEASYPYLKRLFSPLYGRKIDSYFKSVREGVFHSTYFTTYPSLKIPQVLTVHDMTYERFPEFFQSLGGRRFIQQKKRCIEQAEAVICVSRATKESLREMYDVAEEKLTVIHHGISKIFNLSPERPTREELVRKYDLSRPFFLFVGYRGRYKNFPFFARSFARFNLDKGFDLVLVGGEALAREEHKNLISLGMRGRVKHLLNISEIELKSLYQLCEAFVFPSLDEGFGLPILEGLGCGARVVASDLPVFREIAGDQLSYFDPRDEQSLIDALEQVVDKKISEKEIRTISENISNTYTWDKCAEKTMDLYEKLARKPKL</sequence>
<evidence type="ECO:0000313" key="5">
    <source>
        <dbReference type="Proteomes" id="UP000230431"/>
    </source>
</evidence>
<evidence type="ECO:0008006" key="6">
    <source>
        <dbReference type="Google" id="ProtNLM"/>
    </source>
</evidence>
<dbReference type="Gene3D" id="3.40.50.2000">
    <property type="entry name" value="Glycogen Phosphorylase B"/>
    <property type="match status" value="2"/>
</dbReference>
<evidence type="ECO:0000313" key="4">
    <source>
        <dbReference type="EMBL" id="PIR46102.1"/>
    </source>
</evidence>
<dbReference type="Pfam" id="PF13439">
    <property type="entry name" value="Glyco_transf_4"/>
    <property type="match status" value="1"/>
</dbReference>
<gene>
    <name evidence="4" type="ORF">COV08_01650</name>
</gene>
<protein>
    <recommendedName>
        <fullName evidence="6">Glycosyltransferase family 1 protein</fullName>
    </recommendedName>
</protein>
<evidence type="ECO:0000256" key="1">
    <source>
        <dbReference type="ARBA" id="ARBA00022679"/>
    </source>
</evidence>
<feature type="domain" description="Glycosyl transferase family 1" evidence="2">
    <location>
        <begin position="201"/>
        <end position="349"/>
    </location>
</feature>
<organism evidence="4 5">
    <name type="scientific">Candidatus Vogelbacteria bacterium CG10_big_fil_rev_8_21_14_0_10_49_38</name>
    <dbReference type="NCBI Taxonomy" id="1975043"/>
    <lineage>
        <taxon>Bacteria</taxon>
        <taxon>Candidatus Vogeliibacteriota</taxon>
    </lineage>
</organism>
<dbReference type="AlphaFoldDB" id="A0A2H0RHS6"/>
<feature type="domain" description="Glycosyltransferase subfamily 4-like N-terminal" evidence="3">
    <location>
        <begin position="15"/>
        <end position="178"/>
    </location>
</feature>
<dbReference type="PANTHER" id="PTHR46401:SF2">
    <property type="entry name" value="GLYCOSYLTRANSFERASE WBBK-RELATED"/>
    <property type="match status" value="1"/>
</dbReference>
<reference evidence="4 5" key="1">
    <citation type="submission" date="2017-09" db="EMBL/GenBank/DDBJ databases">
        <title>Depth-based differentiation of microbial function through sediment-hosted aquifers and enrichment of novel symbionts in the deep terrestrial subsurface.</title>
        <authorList>
            <person name="Probst A.J."/>
            <person name="Ladd B."/>
            <person name="Jarett J.K."/>
            <person name="Geller-Mcgrath D.E."/>
            <person name="Sieber C.M."/>
            <person name="Emerson J.B."/>
            <person name="Anantharaman K."/>
            <person name="Thomas B.C."/>
            <person name="Malmstrom R."/>
            <person name="Stieglmeier M."/>
            <person name="Klingl A."/>
            <person name="Woyke T."/>
            <person name="Ryan C.M."/>
            <person name="Banfield J.F."/>
        </authorList>
    </citation>
    <scope>NUCLEOTIDE SEQUENCE [LARGE SCALE GENOMIC DNA]</scope>
    <source>
        <strain evidence="4">CG10_big_fil_rev_8_21_14_0_10_49_38</strain>
    </source>
</reference>
<dbReference type="PANTHER" id="PTHR46401">
    <property type="entry name" value="GLYCOSYLTRANSFERASE WBBK-RELATED"/>
    <property type="match status" value="1"/>
</dbReference>
<evidence type="ECO:0000259" key="3">
    <source>
        <dbReference type="Pfam" id="PF13439"/>
    </source>
</evidence>
<evidence type="ECO:0000259" key="2">
    <source>
        <dbReference type="Pfam" id="PF00534"/>
    </source>
</evidence>
<dbReference type="GO" id="GO:0009103">
    <property type="term" value="P:lipopolysaccharide biosynthetic process"/>
    <property type="evidence" value="ECO:0007669"/>
    <property type="project" value="TreeGrafter"/>
</dbReference>
<proteinExistence type="predicted"/>
<dbReference type="Proteomes" id="UP000230431">
    <property type="component" value="Unassembled WGS sequence"/>
</dbReference>
<dbReference type="Pfam" id="PF00534">
    <property type="entry name" value="Glycos_transf_1"/>
    <property type="match status" value="1"/>
</dbReference>
<dbReference type="SUPFAM" id="SSF53756">
    <property type="entry name" value="UDP-Glycosyltransferase/glycogen phosphorylase"/>
    <property type="match status" value="1"/>
</dbReference>